<proteinExistence type="predicted"/>
<dbReference type="Proteomes" id="UP001232063">
    <property type="component" value="Unassembled WGS sequence"/>
</dbReference>
<dbReference type="RefSeq" id="WP_314511362.1">
    <property type="nucleotide sequence ID" value="NZ_JASJOU010000004.1"/>
</dbReference>
<dbReference type="AlphaFoldDB" id="A0AAE3R5H5"/>
<keyword evidence="2" id="KW-1185">Reference proteome</keyword>
<accession>A0AAE3R5H5</accession>
<gene>
    <name evidence="1" type="ORF">QNI22_13850</name>
</gene>
<evidence type="ECO:0000313" key="1">
    <source>
        <dbReference type="EMBL" id="MDJ1501745.1"/>
    </source>
</evidence>
<comment type="caution">
    <text evidence="1">The sequence shown here is derived from an EMBL/GenBank/DDBJ whole genome shotgun (WGS) entry which is preliminary data.</text>
</comment>
<name>A0AAE3R5H5_9BACT</name>
<protein>
    <submittedName>
        <fullName evidence="1">Uncharacterized protein</fullName>
    </submittedName>
</protein>
<dbReference type="EMBL" id="JASJOU010000004">
    <property type="protein sequence ID" value="MDJ1501745.1"/>
    <property type="molecule type" value="Genomic_DNA"/>
</dbReference>
<organism evidence="1 2">
    <name type="scientific">Xanthocytophaga agilis</name>
    <dbReference type="NCBI Taxonomy" id="3048010"/>
    <lineage>
        <taxon>Bacteria</taxon>
        <taxon>Pseudomonadati</taxon>
        <taxon>Bacteroidota</taxon>
        <taxon>Cytophagia</taxon>
        <taxon>Cytophagales</taxon>
        <taxon>Rhodocytophagaceae</taxon>
        <taxon>Xanthocytophaga</taxon>
    </lineage>
</organism>
<sequence length="86" mass="9609">MAGKGIVNGTWKTIEDTLIMNINFPKKEKLIIKQENSNSFTKKQIILKTTEKDSIPISNAKVIINDTIMTQSNYDGAIYGAHLLGR</sequence>
<evidence type="ECO:0000313" key="2">
    <source>
        <dbReference type="Proteomes" id="UP001232063"/>
    </source>
</evidence>
<reference evidence="1" key="1">
    <citation type="submission" date="2023-05" db="EMBL/GenBank/DDBJ databases">
        <authorList>
            <person name="Zhang X."/>
        </authorList>
    </citation>
    <scope>NUCLEOTIDE SEQUENCE</scope>
    <source>
        <strain evidence="1">BD1B2-1</strain>
    </source>
</reference>